<gene>
    <name evidence="2" type="ORF">Pcinc_001678</name>
</gene>
<organism evidence="2 3">
    <name type="scientific">Petrolisthes cinctipes</name>
    <name type="common">Flat porcelain crab</name>
    <dbReference type="NCBI Taxonomy" id="88211"/>
    <lineage>
        <taxon>Eukaryota</taxon>
        <taxon>Metazoa</taxon>
        <taxon>Ecdysozoa</taxon>
        <taxon>Arthropoda</taxon>
        <taxon>Crustacea</taxon>
        <taxon>Multicrustacea</taxon>
        <taxon>Malacostraca</taxon>
        <taxon>Eumalacostraca</taxon>
        <taxon>Eucarida</taxon>
        <taxon>Decapoda</taxon>
        <taxon>Pleocyemata</taxon>
        <taxon>Anomura</taxon>
        <taxon>Galatheoidea</taxon>
        <taxon>Porcellanidae</taxon>
        <taxon>Petrolisthes</taxon>
    </lineage>
</organism>
<reference evidence="2" key="1">
    <citation type="submission" date="2023-10" db="EMBL/GenBank/DDBJ databases">
        <title>Genome assemblies of two species of porcelain crab, Petrolisthes cinctipes and Petrolisthes manimaculis (Anomura: Porcellanidae).</title>
        <authorList>
            <person name="Angst P."/>
        </authorList>
    </citation>
    <scope>NUCLEOTIDE SEQUENCE</scope>
    <source>
        <strain evidence="2">PB745_01</strain>
        <tissue evidence="2">Gill</tissue>
    </source>
</reference>
<evidence type="ECO:0000313" key="3">
    <source>
        <dbReference type="Proteomes" id="UP001286313"/>
    </source>
</evidence>
<accession>A0AAE1GL23</accession>
<dbReference type="Proteomes" id="UP001286313">
    <property type="component" value="Unassembled WGS sequence"/>
</dbReference>
<proteinExistence type="predicted"/>
<name>A0AAE1GL23_PETCI</name>
<evidence type="ECO:0000313" key="2">
    <source>
        <dbReference type="EMBL" id="KAK3894522.1"/>
    </source>
</evidence>
<feature type="compositionally biased region" description="Basic and acidic residues" evidence="1">
    <location>
        <begin position="10"/>
        <end position="19"/>
    </location>
</feature>
<dbReference type="EMBL" id="JAWQEG010000106">
    <property type="protein sequence ID" value="KAK3894522.1"/>
    <property type="molecule type" value="Genomic_DNA"/>
</dbReference>
<sequence length="213" mass="22589">MPLLTLPYCCREESSHPDDMESDDSDSDFPRYGITVASGPATLHPAIPGPSTILSRSKPAPPRTVTSHSAIIGPSRAKSATPLPAISSTSQAQSATPRAAIRVQGTSQSQLATPRAVTPNPVKIRVVRFRSDNPSPQPVTTNPAMPPPTVNILPSTSREATTQSCSRTTHPATPLARFEWSEGNDFEPEIHPFDNSTSGVTSAFPVENDGANI</sequence>
<evidence type="ECO:0000256" key="1">
    <source>
        <dbReference type="SAM" id="MobiDB-lite"/>
    </source>
</evidence>
<feature type="region of interest" description="Disordered" evidence="1">
    <location>
        <begin position="1"/>
        <end position="98"/>
    </location>
</feature>
<protein>
    <submittedName>
        <fullName evidence="2">Uncharacterized protein</fullName>
    </submittedName>
</protein>
<comment type="caution">
    <text evidence="2">The sequence shown here is derived from an EMBL/GenBank/DDBJ whole genome shotgun (WGS) entry which is preliminary data.</text>
</comment>
<feature type="compositionally biased region" description="Low complexity" evidence="1">
    <location>
        <begin position="87"/>
        <end position="96"/>
    </location>
</feature>
<dbReference type="AlphaFoldDB" id="A0AAE1GL23"/>
<keyword evidence="3" id="KW-1185">Reference proteome</keyword>
<feature type="region of interest" description="Disordered" evidence="1">
    <location>
        <begin position="185"/>
        <end position="213"/>
    </location>
</feature>